<keyword evidence="4 7" id="KW-0812">Transmembrane</keyword>
<protein>
    <submittedName>
        <fullName evidence="9">MgtC/SapB family protein</fullName>
    </submittedName>
</protein>
<comment type="caution">
    <text evidence="9">The sequence shown here is derived from an EMBL/GenBank/DDBJ whole genome shotgun (WGS) entry which is preliminary data.</text>
</comment>
<organism evidence="9 10">
    <name type="scientific">Arthrobacter terrae</name>
    <dbReference type="NCBI Taxonomy" id="2935737"/>
    <lineage>
        <taxon>Bacteria</taxon>
        <taxon>Bacillati</taxon>
        <taxon>Actinomycetota</taxon>
        <taxon>Actinomycetes</taxon>
        <taxon>Micrococcales</taxon>
        <taxon>Micrococcaceae</taxon>
        <taxon>Arthrobacter</taxon>
    </lineage>
</organism>
<dbReference type="PRINTS" id="PR01837">
    <property type="entry name" value="MGTCSAPBPROT"/>
</dbReference>
<comment type="similarity">
    <text evidence="2">Belongs to the MgtC/SapB family.</text>
</comment>
<name>A0A931G5W6_9MICC</name>
<reference evidence="9 10" key="1">
    <citation type="submission" date="2020-11" db="EMBL/GenBank/DDBJ databases">
        <title>Arthrobacter antarcticus sp. nov., isolated from Antarctic Soil.</title>
        <authorList>
            <person name="Li J."/>
        </authorList>
    </citation>
    <scope>NUCLEOTIDE SEQUENCE [LARGE SCALE GENOMIC DNA]</scope>
    <source>
        <strain evidence="9 10">Z1-20</strain>
    </source>
</reference>
<sequence>MGSSAALWGTQLLSLSFALLLSTAIGFERQLKSKSAGMRTHALVGTGAALFMVVSKFGFDDVLVKDLVRLDPSRVAAQIVSGIGFIGAGLVFVRRNKVRGLTTAASIWLTAGVGTAAGAGLIIPAVFVTLAHFLVVFLYPFIVSRTRLGNLNEHVIHVTYLDGIGALRVIMLTCTELGFAIMGFTTRAGEDSTLSRVLGKTPTADDGTTDAGDVTVEVELEINGTTPISVLTHRLGSVAGVRGLSIDDDAE</sequence>
<evidence type="ECO:0000256" key="5">
    <source>
        <dbReference type="ARBA" id="ARBA00022989"/>
    </source>
</evidence>
<feature type="transmembrane region" description="Helical" evidence="7">
    <location>
        <begin position="39"/>
        <end position="59"/>
    </location>
</feature>
<feature type="transmembrane region" description="Helical" evidence="7">
    <location>
        <begin position="125"/>
        <end position="143"/>
    </location>
</feature>
<keyword evidence="3" id="KW-1003">Cell membrane</keyword>
<comment type="subcellular location">
    <subcellularLocation>
        <location evidence="1">Cell membrane</location>
        <topology evidence="1">Multi-pass membrane protein</topology>
    </subcellularLocation>
</comment>
<evidence type="ECO:0000256" key="1">
    <source>
        <dbReference type="ARBA" id="ARBA00004651"/>
    </source>
</evidence>
<dbReference type="InterPro" id="IPR003416">
    <property type="entry name" value="MgtC/SapB/SrpB/YhiD_fam"/>
</dbReference>
<evidence type="ECO:0000256" key="6">
    <source>
        <dbReference type="ARBA" id="ARBA00023136"/>
    </source>
</evidence>
<dbReference type="EMBL" id="JADNYM010000016">
    <property type="protein sequence ID" value="MBG0740383.1"/>
    <property type="molecule type" value="Genomic_DNA"/>
</dbReference>
<dbReference type="PANTHER" id="PTHR33778">
    <property type="entry name" value="PROTEIN MGTC"/>
    <property type="match status" value="1"/>
</dbReference>
<evidence type="ECO:0000256" key="3">
    <source>
        <dbReference type="ARBA" id="ARBA00022475"/>
    </source>
</evidence>
<feature type="transmembrane region" description="Helical" evidence="7">
    <location>
        <begin position="100"/>
        <end position="119"/>
    </location>
</feature>
<dbReference type="Proteomes" id="UP000655366">
    <property type="component" value="Unassembled WGS sequence"/>
</dbReference>
<evidence type="ECO:0000313" key="9">
    <source>
        <dbReference type="EMBL" id="MBG0740383.1"/>
    </source>
</evidence>
<gene>
    <name evidence="9" type="ORF">IV500_13430</name>
</gene>
<keyword evidence="10" id="KW-1185">Reference proteome</keyword>
<feature type="transmembrane region" description="Helical" evidence="7">
    <location>
        <begin position="75"/>
        <end position="93"/>
    </location>
</feature>
<evidence type="ECO:0000313" key="10">
    <source>
        <dbReference type="Proteomes" id="UP000655366"/>
    </source>
</evidence>
<evidence type="ECO:0000256" key="2">
    <source>
        <dbReference type="ARBA" id="ARBA00009298"/>
    </source>
</evidence>
<dbReference type="InterPro" id="IPR049177">
    <property type="entry name" value="MgtC_SapB_SrpB_YhiD_N"/>
</dbReference>
<evidence type="ECO:0000256" key="4">
    <source>
        <dbReference type="ARBA" id="ARBA00022692"/>
    </source>
</evidence>
<feature type="domain" description="MgtC/SapB/SrpB/YhiD N-terminal" evidence="8">
    <location>
        <begin position="15"/>
        <end position="142"/>
    </location>
</feature>
<feature type="transmembrane region" description="Helical" evidence="7">
    <location>
        <begin position="6"/>
        <end position="27"/>
    </location>
</feature>
<keyword evidence="5 7" id="KW-1133">Transmembrane helix</keyword>
<accession>A0A931G5W6</accession>
<proteinExistence type="inferred from homology"/>
<dbReference type="PANTHER" id="PTHR33778:SF1">
    <property type="entry name" value="MAGNESIUM TRANSPORTER YHID-RELATED"/>
    <property type="match status" value="1"/>
</dbReference>
<evidence type="ECO:0000259" key="8">
    <source>
        <dbReference type="Pfam" id="PF02308"/>
    </source>
</evidence>
<dbReference type="Pfam" id="PF02308">
    <property type="entry name" value="MgtC"/>
    <property type="match status" value="1"/>
</dbReference>
<evidence type="ECO:0000256" key="7">
    <source>
        <dbReference type="SAM" id="Phobius"/>
    </source>
</evidence>
<dbReference type="AlphaFoldDB" id="A0A931G5W6"/>
<keyword evidence="6 7" id="KW-0472">Membrane</keyword>
<dbReference type="GO" id="GO:0005886">
    <property type="term" value="C:plasma membrane"/>
    <property type="evidence" value="ECO:0007669"/>
    <property type="project" value="UniProtKB-SubCell"/>
</dbReference>